<dbReference type="Pfam" id="PF00561">
    <property type="entry name" value="Abhydrolase_1"/>
    <property type="match status" value="1"/>
</dbReference>
<dbReference type="PIRSF" id="PIRSF005539">
    <property type="entry name" value="Pept_S33_TRI_F1"/>
    <property type="match status" value="1"/>
</dbReference>
<dbReference type="PRINTS" id="PR00793">
    <property type="entry name" value="PROAMNOPTASE"/>
</dbReference>
<dbReference type="Gene3D" id="3.40.50.1820">
    <property type="entry name" value="alpha/beta hydrolase"/>
    <property type="match status" value="1"/>
</dbReference>
<dbReference type="InterPro" id="IPR002410">
    <property type="entry name" value="Peptidase_S33"/>
</dbReference>
<protein>
    <submittedName>
        <fullName evidence="4">Related to proline iminopeptidase</fullName>
    </submittedName>
</protein>
<dbReference type="PANTHER" id="PTHR43433:SF5">
    <property type="entry name" value="AB HYDROLASE-1 DOMAIN-CONTAINING PROTEIN"/>
    <property type="match status" value="1"/>
</dbReference>
<dbReference type="Proteomes" id="UP000225277">
    <property type="component" value="Unassembled WGS sequence"/>
</dbReference>
<name>A0A2D3VJ00_9PEZI</name>
<sequence length="321" mass="36038">MDQNQSVEGTIPLTVPSVDTPCYTFYKIFGDLRKGPPLVIVHGGPGSAHEYMLPYAKLWTQHGIPVVFYDQIGCASSTHIREKAGDKSFWSNDLFIKELENLLDFLHVRDADGPGFDLLGHSWGGMLVAAFAARQPRGLRRIILASALASVDLWRECLPYFKSKLTPEARQALEDVLKSGNLENPSQAFREAEATYMKTFWCRKDPIPPELLTIKKHGEIDSTVRKTMYGPSVYMCNGTLQDWTCIPLLTQINVPTLVYNGEFDVAQDRVTAPFFELIPRVRWVTLPGASHMMHVESEELLQKIFGFVVSFLRGGSEDVKG</sequence>
<dbReference type="AlphaFoldDB" id="A0A2D3VJ00"/>
<accession>A0A2D3VJ00</accession>
<evidence type="ECO:0000259" key="3">
    <source>
        <dbReference type="Pfam" id="PF00561"/>
    </source>
</evidence>
<proteinExistence type="inferred from homology"/>
<dbReference type="GO" id="GO:0008233">
    <property type="term" value="F:peptidase activity"/>
    <property type="evidence" value="ECO:0007669"/>
    <property type="project" value="InterPro"/>
</dbReference>
<dbReference type="InterPro" id="IPR029058">
    <property type="entry name" value="AB_hydrolase_fold"/>
</dbReference>
<reference evidence="4 5" key="1">
    <citation type="submission" date="2016-03" db="EMBL/GenBank/DDBJ databases">
        <authorList>
            <person name="Ploux O."/>
        </authorList>
    </citation>
    <scope>NUCLEOTIDE SEQUENCE [LARGE SCALE GENOMIC DNA]</scope>
    <source>
        <strain evidence="4 5">URUG2</strain>
    </source>
</reference>
<feature type="domain" description="AB hydrolase-1" evidence="3">
    <location>
        <begin position="36"/>
        <end position="296"/>
    </location>
</feature>
<evidence type="ECO:0000313" key="4">
    <source>
        <dbReference type="EMBL" id="CZT20853.1"/>
    </source>
</evidence>
<keyword evidence="5" id="KW-1185">Reference proteome</keyword>
<keyword evidence="2" id="KW-0378">Hydrolase</keyword>
<dbReference type="EMBL" id="FJUY01000010">
    <property type="protein sequence ID" value="CZT20853.1"/>
    <property type="molecule type" value="Genomic_DNA"/>
</dbReference>
<gene>
    <name evidence="4" type="ORF">RCC_06713</name>
</gene>
<dbReference type="PANTHER" id="PTHR43433">
    <property type="entry name" value="HYDROLASE, ALPHA/BETA FOLD FAMILY PROTEIN"/>
    <property type="match status" value="1"/>
</dbReference>
<dbReference type="STRING" id="112498.A0A2D3VJ00"/>
<evidence type="ECO:0000313" key="5">
    <source>
        <dbReference type="Proteomes" id="UP000225277"/>
    </source>
</evidence>
<evidence type="ECO:0000256" key="2">
    <source>
        <dbReference type="ARBA" id="ARBA00022801"/>
    </source>
</evidence>
<dbReference type="OrthoDB" id="190201at2759"/>
<dbReference type="InterPro" id="IPR000073">
    <property type="entry name" value="AB_hydrolase_1"/>
</dbReference>
<evidence type="ECO:0000256" key="1">
    <source>
        <dbReference type="ARBA" id="ARBA00010088"/>
    </source>
</evidence>
<dbReference type="GeneID" id="35601844"/>
<organism evidence="4 5">
    <name type="scientific">Ramularia collo-cygni</name>
    <dbReference type="NCBI Taxonomy" id="112498"/>
    <lineage>
        <taxon>Eukaryota</taxon>
        <taxon>Fungi</taxon>
        <taxon>Dikarya</taxon>
        <taxon>Ascomycota</taxon>
        <taxon>Pezizomycotina</taxon>
        <taxon>Dothideomycetes</taxon>
        <taxon>Dothideomycetidae</taxon>
        <taxon>Mycosphaerellales</taxon>
        <taxon>Mycosphaerellaceae</taxon>
        <taxon>Ramularia</taxon>
    </lineage>
</organism>
<dbReference type="SUPFAM" id="SSF53474">
    <property type="entry name" value="alpha/beta-Hydrolases"/>
    <property type="match status" value="1"/>
</dbReference>
<dbReference type="GO" id="GO:0006508">
    <property type="term" value="P:proteolysis"/>
    <property type="evidence" value="ECO:0007669"/>
    <property type="project" value="InterPro"/>
</dbReference>
<comment type="similarity">
    <text evidence="1">Belongs to the peptidase S33 family.</text>
</comment>
<dbReference type="InterPro" id="IPR050471">
    <property type="entry name" value="AB_hydrolase"/>
</dbReference>
<dbReference type="InterPro" id="IPR005945">
    <property type="entry name" value="Pro_imino_pep"/>
</dbReference>
<dbReference type="NCBIfam" id="TIGR01250">
    <property type="entry name" value="pro_imino_pep_2"/>
    <property type="match status" value="1"/>
</dbReference>
<dbReference type="RefSeq" id="XP_023627742.1">
    <property type="nucleotide sequence ID" value="XM_023771974.1"/>
</dbReference>